<accession>A0A1L7WVJ2</accession>
<dbReference type="AlphaFoldDB" id="A0A1L7WVJ2"/>
<evidence type="ECO:0000259" key="1">
    <source>
        <dbReference type="Pfam" id="PF06985"/>
    </source>
</evidence>
<evidence type="ECO:0000313" key="3">
    <source>
        <dbReference type="EMBL" id="CZR56796.1"/>
    </source>
</evidence>
<dbReference type="Pfam" id="PF26640">
    <property type="entry name" value="DUF8212"/>
    <property type="match status" value="1"/>
</dbReference>
<dbReference type="STRING" id="576137.A0A1L7WVJ2"/>
<dbReference type="PANTHER" id="PTHR10622:SF10">
    <property type="entry name" value="HET DOMAIN-CONTAINING PROTEIN"/>
    <property type="match status" value="1"/>
</dbReference>
<proteinExistence type="predicted"/>
<gene>
    <name evidence="3" type="ORF">PAC_06685</name>
</gene>
<evidence type="ECO:0000313" key="4">
    <source>
        <dbReference type="Proteomes" id="UP000184330"/>
    </source>
</evidence>
<name>A0A1L7WVJ2_9HELO</name>
<organism evidence="3 4">
    <name type="scientific">Phialocephala subalpina</name>
    <dbReference type="NCBI Taxonomy" id="576137"/>
    <lineage>
        <taxon>Eukaryota</taxon>
        <taxon>Fungi</taxon>
        <taxon>Dikarya</taxon>
        <taxon>Ascomycota</taxon>
        <taxon>Pezizomycotina</taxon>
        <taxon>Leotiomycetes</taxon>
        <taxon>Helotiales</taxon>
        <taxon>Mollisiaceae</taxon>
        <taxon>Phialocephala</taxon>
        <taxon>Phialocephala fortinii species complex</taxon>
    </lineage>
</organism>
<feature type="domain" description="Heterokaryon incompatibility" evidence="1">
    <location>
        <begin position="23"/>
        <end position="108"/>
    </location>
</feature>
<dbReference type="Proteomes" id="UP000184330">
    <property type="component" value="Unassembled WGS sequence"/>
</dbReference>
<dbReference type="InterPro" id="IPR010730">
    <property type="entry name" value="HET"/>
</dbReference>
<dbReference type="Pfam" id="PF06985">
    <property type="entry name" value="HET"/>
    <property type="match status" value="1"/>
</dbReference>
<feature type="domain" description="DUF8212" evidence="2">
    <location>
        <begin position="223"/>
        <end position="297"/>
    </location>
</feature>
<dbReference type="InterPro" id="IPR058525">
    <property type="entry name" value="DUF8212"/>
</dbReference>
<dbReference type="PANTHER" id="PTHR10622">
    <property type="entry name" value="HET DOMAIN-CONTAINING PROTEIN"/>
    <property type="match status" value="1"/>
</dbReference>
<dbReference type="EMBL" id="FJOG01000008">
    <property type="protein sequence ID" value="CZR56796.1"/>
    <property type="molecule type" value="Genomic_DNA"/>
</dbReference>
<sequence>MRLLNAQTRRLSEFMGDDGIPPYAILSHTWGRDEVTYQDIESPDSGLAKEGYTKIKYCCDQAIKDGLYWAWVDTCCIDKTSSAELSEAINSMFRWYQKAEVCYVYLADVWGYHPPIEDPREFAQSRWFTRCWTLQELIAPKFVIFYSMLWVNIGNKEDLTQIIMDITNIHESALYGANLELFSVARKMSWAAKRQSTRVEDIAYSLLGLFDVHMPLLYGEGSKAFIRLQEEILKSSYDHSLFAWRSGSSSVFGLKDYISRLKLMSRTGFSHHDDNSPTGLLADSPAAFQKSYDVESIGSWGEIYSSPPIVHNKCVYIDLPVIREEELDESFAILDCRFQRDDLNYLAVPLRQWGVGTFCGRLPSLIIVPIDLVKIDSKTLVPECTEKLRIKAPGLKKDLDGCFVLKELPPESSGYQLGRVHVKTGARYDRRSRFLWPEKRPNGAQAIFVFRNKDGNRFGLILAQDGRTYRSRNSWAYVKRLDKGPFEPEEELQGYLQEVDVAGGGWEKTDDGWVTVSPFDSASLQVLIVPQSSDGPTESVHVTEFVEKENDAFMQRGITLNWDQFPSKRKLDEMDGFNHGIEVLE</sequence>
<reference evidence="3 4" key="1">
    <citation type="submission" date="2016-03" db="EMBL/GenBank/DDBJ databases">
        <authorList>
            <person name="Ploux O."/>
        </authorList>
    </citation>
    <scope>NUCLEOTIDE SEQUENCE [LARGE SCALE GENOMIC DNA]</scope>
    <source>
        <strain evidence="3 4">UAMH 11012</strain>
    </source>
</reference>
<protein>
    <submittedName>
        <fullName evidence="3">Uncharacterized protein</fullName>
    </submittedName>
</protein>
<dbReference type="OrthoDB" id="674604at2759"/>
<keyword evidence="4" id="KW-1185">Reference proteome</keyword>
<evidence type="ECO:0000259" key="2">
    <source>
        <dbReference type="Pfam" id="PF26640"/>
    </source>
</evidence>